<evidence type="ECO:0000256" key="21">
    <source>
        <dbReference type="SAM" id="MobiDB-lite"/>
    </source>
</evidence>
<evidence type="ECO:0000256" key="12">
    <source>
        <dbReference type="ARBA" id="ARBA00022840"/>
    </source>
</evidence>
<feature type="binding site" evidence="20">
    <location>
        <position position="38"/>
    </location>
    <ligand>
        <name>ATP</name>
        <dbReference type="ChEBI" id="CHEBI:30616"/>
    </ligand>
</feature>
<dbReference type="AlphaFoldDB" id="A0AAJ6QQN4"/>
<comment type="subcellular location">
    <subcellularLocation>
        <location evidence="2">Nucleus</location>
    </subcellularLocation>
</comment>
<evidence type="ECO:0000256" key="7">
    <source>
        <dbReference type="ARBA" id="ARBA00022553"/>
    </source>
</evidence>
<dbReference type="GO" id="GO:0046872">
    <property type="term" value="F:metal ion binding"/>
    <property type="evidence" value="ECO:0007669"/>
    <property type="project" value="UniProtKB-KW"/>
</dbReference>
<dbReference type="PANTHER" id="PTHR24346:SF45">
    <property type="entry name" value="PROTEIN KINASE DOMAIN-CONTAINING PROTEIN"/>
    <property type="match status" value="1"/>
</dbReference>
<dbReference type="PROSITE" id="PS50011">
    <property type="entry name" value="PROTEIN_KINASE_DOM"/>
    <property type="match status" value="1"/>
</dbReference>
<feature type="compositionally biased region" description="Polar residues" evidence="21">
    <location>
        <begin position="650"/>
        <end position="661"/>
    </location>
</feature>
<evidence type="ECO:0000256" key="19">
    <source>
        <dbReference type="ARBA" id="ARBA00077142"/>
    </source>
</evidence>
<dbReference type="Proteomes" id="UP000694867">
    <property type="component" value="Unplaced"/>
</dbReference>
<comment type="cofactor">
    <cofactor evidence="1">
        <name>Mg(2+)</name>
        <dbReference type="ChEBI" id="CHEBI:18420"/>
    </cofactor>
</comment>
<protein>
    <recommendedName>
        <fullName evidence="18">SNF-related serine/threonine-protein kinase</fullName>
        <ecNumber evidence="4">2.7.11.1</ecNumber>
    </recommendedName>
    <alternativeName>
        <fullName evidence="19">SNF1-related kinase</fullName>
    </alternativeName>
</protein>
<evidence type="ECO:0000256" key="9">
    <source>
        <dbReference type="ARBA" id="ARBA00022723"/>
    </source>
</evidence>
<evidence type="ECO:0000256" key="14">
    <source>
        <dbReference type="ARBA" id="ARBA00023242"/>
    </source>
</evidence>
<evidence type="ECO:0000256" key="10">
    <source>
        <dbReference type="ARBA" id="ARBA00022741"/>
    </source>
</evidence>
<dbReference type="GO" id="GO:0005634">
    <property type="term" value="C:nucleus"/>
    <property type="evidence" value="ECO:0007669"/>
    <property type="project" value="UniProtKB-SubCell"/>
</dbReference>
<evidence type="ECO:0000256" key="3">
    <source>
        <dbReference type="ARBA" id="ARBA00006692"/>
    </source>
</evidence>
<keyword evidence="9" id="KW-0479">Metal-binding</keyword>
<dbReference type="InterPro" id="IPR000719">
    <property type="entry name" value="Prot_kinase_dom"/>
</dbReference>
<dbReference type="GO" id="GO:0035556">
    <property type="term" value="P:intracellular signal transduction"/>
    <property type="evidence" value="ECO:0007669"/>
    <property type="project" value="TreeGrafter"/>
</dbReference>
<reference evidence="24" key="1">
    <citation type="submission" date="2025-08" db="UniProtKB">
        <authorList>
            <consortium name="RefSeq"/>
        </authorList>
    </citation>
    <scope>IDENTIFICATION</scope>
</reference>
<dbReference type="RefSeq" id="XP_003740659.1">
    <property type="nucleotide sequence ID" value="XM_003740611.2"/>
</dbReference>
<keyword evidence="5" id="KW-0488">Methylation</keyword>
<evidence type="ECO:0000256" key="16">
    <source>
        <dbReference type="ARBA" id="ARBA00048679"/>
    </source>
</evidence>
<dbReference type="SMART" id="SM00220">
    <property type="entry name" value="S_TKc"/>
    <property type="match status" value="1"/>
</dbReference>
<dbReference type="EC" id="2.7.11.1" evidence="4"/>
<dbReference type="GO" id="GO:0005524">
    <property type="term" value="F:ATP binding"/>
    <property type="evidence" value="ECO:0007669"/>
    <property type="project" value="UniProtKB-UniRule"/>
</dbReference>
<comment type="function">
    <text evidence="17">May play a role in hematopoietic cell proliferation or differentiation. Potential mediator of neuronal apoptosis.</text>
</comment>
<dbReference type="KEGG" id="goe:100897876"/>
<comment type="catalytic activity">
    <reaction evidence="15">
        <text>L-threonyl-[protein] + ATP = O-phospho-L-threonyl-[protein] + ADP + H(+)</text>
        <dbReference type="Rhea" id="RHEA:46608"/>
        <dbReference type="Rhea" id="RHEA-COMP:11060"/>
        <dbReference type="Rhea" id="RHEA-COMP:11605"/>
        <dbReference type="ChEBI" id="CHEBI:15378"/>
        <dbReference type="ChEBI" id="CHEBI:30013"/>
        <dbReference type="ChEBI" id="CHEBI:30616"/>
        <dbReference type="ChEBI" id="CHEBI:61977"/>
        <dbReference type="ChEBI" id="CHEBI:456216"/>
        <dbReference type="EC" id="2.7.11.1"/>
    </reaction>
</comment>
<evidence type="ECO:0000256" key="8">
    <source>
        <dbReference type="ARBA" id="ARBA00022679"/>
    </source>
</evidence>
<feature type="compositionally biased region" description="Polar residues" evidence="21">
    <location>
        <begin position="444"/>
        <end position="455"/>
    </location>
</feature>
<dbReference type="GO" id="GO:0005737">
    <property type="term" value="C:cytoplasm"/>
    <property type="evidence" value="ECO:0007669"/>
    <property type="project" value="TreeGrafter"/>
</dbReference>
<evidence type="ECO:0000256" key="13">
    <source>
        <dbReference type="ARBA" id="ARBA00022842"/>
    </source>
</evidence>
<keyword evidence="11 24" id="KW-0418">Kinase</keyword>
<accession>A0AAJ6QQN4</accession>
<evidence type="ECO:0000256" key="17">
    <source>
        <dbReference type="ARBA" id="ARBA00054738"/>
    </source>
</evidence>
<evidence type="ECO:0000313" key="24">
    <source>
        <dbReference type="RefSeq" id="XP_003740659.1"/>
    </source>
</evidence>
<evidence type="ECO:0000256" key="15">
    <source>
        <dbReference type="ARBA" id="ARBA00047899"/>
    </source>
</evidence>
<feature type="compositionally biased region" description="Basic and acidic residues" evidence="21">
    <location>
        <begin position="534"/>
        <end position="553"/>
    </location>
</feature>
<keyword evidence="23" id="KW-1185">Reference proteome</keyword>
<keyword evidence="7" id="KW-0597">Phosphoprotein</keyword>
<keyword evidence="12 20" id="KW-0067">ATP-binding</keyword>
<dbReference type="SUPFAM" id="SSF56112">
    <property type="entry name" value="Protein kinase-like (PK-like)"/>
    <property type="match status" value="1"/>
</dbReference>
<dbReference type="PROSITE" id="PS00108">
    <property type="entry name" value="PROTEIN_KINASE_ST"/>
    <property type="match status" value="1"/>
</dbReference>
<feature type="region of interest" description="Disordered" evidence="21">
    <location>
        <begin position="411"/>
        <end position="553"/>
    </location>
</feature>
<proteinExistence type="inferred from homology"/>
<evidence type="ECO:0000256" key="6">
    <source>
        <dbReference type="ARBA" id="ARBA00022527"/>
    </source>
</evidence>
<dbReference type="CDD" id="cd14074">
    <property type="entry name" value="STKc_SNRK"/>
    <property type="match status" value="1"/>
</dbReference>
<dbReference type="Gene3D" id="1.10.510.10">
    <property type="entry name" value="Transferase(Phosphotransferase) domain 1"/>
    <property type="match status" value="1"/>
</dbReference>
<dbReference type="GeneID" id="100897876"/>
<dbReference type="PANTHER" id="PTHR24346">
    <property type="entry name" value="MAP/MICROTUBULE AFFINITY-REGULATING KINASE"/>
    <property type="match status" value="1"/>
</dbReference>
<feature type="compositionally biased region" description="Polar residues" evidence="21">
    <location>
        <begin position="626"/>
        <end position="642"/>
    </location>
</feature>
<name>A0AAJ6QQN4_9ACAR</name>
<feature type="compositionally biased region" description="Polar residues" evidence="21">
    <location>
        <begin position="487"/>
        <end position="513"/>
    </location>
</feature>
<feature type="compositionally biased region" description="Polar residues" evidence="21">
    <location>
        <begin position="421"/>
        <end position="433"/>
    </location>
</feature>
<evidence type="ECO:0000256" key="18">
    <source>
        <dbReference type="ARBA" id="ARBA00074971"/>
    </source>
</evidence>
<dbReference type="CTD" id="54861"/>
<evidence type="ECO:0000313" key="23">
    <source>
        <dbReference type="Proteomes" id="UP000694867"/>
    </source>
</evidence>
<feature type="region of interest" description="Disordered" evidence="21">
    <location>
        <begin position="626"/>
        <end position="664"/>
    </location>
</feature>
<organism evidence="23 24">
    <name type="scientific">Galendromus occidentalis</name>
    <name type="common">western predatory mite</name>
    <dbReference type="NCBI Taxonomy" id="34638"/>
    <lineage>
        <taxon>Eukaryota</taxon>
        <taxon>Metazoa</taxon>
        <taxon>Ecdysozoa</taxon>
        <taxon>Arthropoda</taxon>
        <taxon>Chelicerata</taxon>
        <taxon>Arachnida</taxon>
        <taxon>Acari</taxon>
        <taxon>Parasitiformes</taxon>
        <taxon>Mesostigmata</taxon>
        <taxon>Gamasina</taxon>
        <taxon>Phytoseioidea</taxon>
        <taxon>Phytoseiidae</taxon>
        <taxon>Typhlodrominae</taxon>
        <taxon>Galendromus</taxon>
    </lineage>
</organism>
<dbReference type="CDD" id="cd14339">
    <property type="entry name" value="UBA_SNRK"/>
    <property type="match status" value="1"/>
</dbReference>
<dbReference type="FunFam" id="3.30.200.20:FF:000003">
    <property type="entry name" value="Non-specific serine/threonine protein kinase"/>
    <property type="match status" value="1"/>
</dbReference>
<feature type="domain" description="Protein kinase" evidence="22">
    <location>
        <begin position="9"/>
        <end position="262"/>
    </location>
</feature>
<keyword evidence="10 20" id="KW-0547">Nucleotide-binding</keyword>
<evidence type="ECO:0000256" key="11">
    <source>
        <dbReference type="ARBA" id="ARBA00022777"/>
    </source>
</evidence>
<evidence type="ECO:0000256" key="4">
    <source>
        <dbReference type="ARBA" id="ARBA00012513"/>
    </source>
</evidence>
<dbReference type="GO" id="GO:0004674">
    <property type="term" value="F:protein serine/threonine kinase activity"/>
    <property type="evidence" value="ECO:0007669"/>
    <property type="project" value="UniProtKB-KW"/>
</dbReference>
<evidence type="ECO:0000256" key="2">
    <source>
        <dbReference type="ARBA" id="ARBA00004123"/>
    </source>
</evidence>
<sequence length="680" mass="74717">MDGKIAGLYDLGETLGRGHYAIVKQAKHVFTGEQVAVKVIDKTKLDHRSESHLFQEVRCMKLVQHPHVVRLYEVIDTQTKLYLILEYGDGGDMYDHIMKHDNGLSEELARKYFGQILSAIIYCHKLHVVHRDLKPENVVFFDKLGVVKLTDFGFSNKFLPGEKLATSCGSLAYSAPEILLGDSYDAPKVDIWSLGVLLYMLVAGRAPFQEATDSETLTRIMDCKYEVPRHVSRQCRALIGRMLIRSPEKRATLEQIADDEWLMGFDIGAMAEASAPLMSREHLSEEDHALIVHKMVQGSIATKEQIQDALEENIYNHITATYFLLAERKLRSSRLGAKTPTRGRKQMLAQPPKVAPGTIPIVMNATADTLMVPSRLARKCSIVREGEENDSPSPQPPQSLAQTPVQIAEVMSPESDEDSSSCHLTSQEASSPVGTVRQMLSLPTGASGSLSSQQLCPPGSMGSDGDESQQLSPAGQPVGRKLHAVKSSPQLLQSTATIASNGNASRAPTTAGHNTAPRHRRLSCSSSEGEDDDPTFRRLERSKQEEDSVVEGKRRDSIAAQICRERRASALSIATTPPIATPESENLPTLNLSHLVRHDSVQFMDKSDSSSIHGPVSEPLRDITSSKQILPSPTPVHQSKSLDANEMSPKISNNNNGPQLKNRSKRLVDVKLSSKCCSIC</sequence>
<dbReference type="InterPro" id="IPR008271">
    <property type="entry name" value="Ser/Thr_kinase_AS"/>
</dbReference>
<gene>
    <name evidence="24" type="primary">LOC100897876</name>
</gene>
<keyword evidence="6" id="KW-0723">Serine/threonine-protein kinase</keyword>
<keyword evidence="8" id="KW-0808">Transferase</keyword>
<evidence type="ECO:0000256" key="5">
    <source>
        <dbReference type="ARBA" id="ARBA00022481"/>
    </source>
</evidence>
<comment type="similarity">
    <text evidence="3">Belongs to the protein kinase superfamily. CAMK Ser/Thr protein kinase family.</text>
</comment>
<comment type="catalytic activity">
    <reaction evidence="16">
        <text>L-seryl-[protein] + ATP = O-phospho-L-seryl-[protein] + ADP + H(+)</text>
        <dbReference type="Rhea" id="RHEA:17989"/>
        <dbReference type="Rhea" id="RHEA-COMP:9863"/>
        <dbReference type="Rhea" id="RHEA-COMP:11604"/>
        <dbReference type="ChEBI" id="CHEBI:15378"/>
        <dbReference type="ChEBI" id="CHEBI:29999"/>
        <dbReference type="ChEBI" id="CHEBI:30616"/>
        <dbReference type="ChEBI" id="CHEBI:83421"/>
        <dbReference type="ChEBI" id="CHEBI:456216"/>
        <dbReference type="EC" id="2.7.11.1"/>
    </reaction>
</comment>
<keyword evidence="14" id="KW-0539">Nucleus</keyword>
<keyword evidence="13" id="KW-0460">Magnesium</keyword>
<evidence type="ECO:0000259" key="22">
    <source>
        <dbReference type="PROSITE" id="PS50011"/>
    </source>
</evidence>
<evidence type="ECO:0000256" key="1">
    <source>
        <dbReference type="ARBA" id="ARBA00001946"/>
    </source>
</evidence>
<evidence type="ECO:0000256" key="20">
    <source>
        <dbReference type="PROSITE-ProRule" id="PRU10141"/>
    </source>
</evidence>
<dbReference type="FunFam" id="1.10.510.10:FF:000166">
    <property type="entry name" value="SNF-related serine/threonine-protein kinase"/>
    <property type="match status" value="1"/>
</dbReference>
<dbReference type="PROSITE" id="PS00107">
    <property type="entry name" value="PROTEIN_KINASE_ATP"/>
    <property type="match status" value="1"/>
</dbReference>
<dbReference type="Pfam" id="PF00069">
    <property type="entry name" value="Pkinase"/>
    <property type="match status" value="1"/>
</dbReference>
<dbReference type="InterPro" id="IPR011009">
    <property type="entry name" value="Kinase-like_dom_sf"/>
</dbReference>
<dbReference type="InterPro" id="IPR017441">
    <property type="entry name" value="Protein_kinase_ATP_BS"/>
</dbReference>